<dbReference type="EMBL" id="AHHH01000266">
    <property type="protein sequence ID" value="ESU40265.1"/>
    <property type="molecule type" value="Genomic_DNA"/>
</dbReference>
<gene>
    <name evidence="2" type="ORF">GSB_155419</name>
</gene>
<dbReference type="PANTHER" id="PTHR23275">
    <property type="entry name" value="CABRIOLET.-RELATED"/>
    <property type="match status" value="1"/>
</dbReference>
<dbReference type="AlphaFoldDB" id="V6TTC9"/>
<dbReference type="Gene3D" id="2.10.220.10">
    <property type="entry name" value="Hormone Receptor, Insulin-like Growth Factor Receptor 1, Chain A, domain 2"/>
    <property type="match status" value="2"/>
</dbReference>
<dbReference type="InterPro" id="IPR005127">
    <property type="entry name" value="Giardia_VSP"/>
</dbReference>
<evidence type="ECO:0000256" key="1">
    <source>
        <dbReference type="SAM" id="Phobius"/>
    </source>
</evidence>
<dbReference type="Pfam" id="PF03302">
    <property type="entry name" value="VSP"/>
    <property type="match status" value="2"/>
</dbReference>
<feature type="transmembrane region" description="Helical" evidence="1">
    <location>
        <begin position="563"/>
        <end position="585"/>
    </location>
</feature>
<name>V6TTC9_GIAIN</name>
<keyword evidence="1" id="KW-0472">Membrane</keyword>
<proteinExistence type="predicted"/>
<evidence type="ECO:0000313" key="3">
    <source>
        <dbReference type="Proteomes" id="UP000018040"/>
    </source>
</evidence>
<evidence type="ECO:0000313" key="2">
    <source>
        <dbReference type="EMBL" id="ESU40265.1"/>
    </source>
</evidence>
<dbReference type="InterPro" id="IPR006212">
    <property type="entry name" value="Furin_repeat"/>
</dbReference>
<comment type="caution">
    <text evidence="2">The sequence shown here is derived from an EMBL/GenBank/DDBJ whole genome shotgun (WGS) entry which is preliminary data.</text>
</comment>
<dbReference type="InterPro" id="IPR009030">
    <property type="entry name" value="Growth_fac_rcpt_cys_sf"/>
</dbReference>
<dbReference type="InterPro" id="IPR052798">
    <property type="entry name" value="Giardia_VSA"/>
</dbReference>
<dbReference type="Proteomes" id="UP000018040">
    <property type="component" value="Unassembled WGS sequence"/>
</dbReference>
<dbReference type="PANTHER" id="PTHR23275:SF100">
    <property type="entry name" value="EGF-LIKE DOMAIN-CONTAINING PROTEIN"/>
    <property type="match status" value="1"/>
</dbReference>
<accession>V6TTC9</accession>
<dbReference type="VEuPathDB" id="GiardiaDB:GL50803_00d103992"/>
<sequence length="590" mass="60218">MCEMVGTTEICTQCKTGGNVPINGTCTAKTDDTDKCKKAGGSPVDTNDKVCGQCGAGYLLHKGGCYKIGQAPGSLICADANSVTGDCETCQAGYFKNPASTTTNDKESCIACGDVTGADNYKGRDKCATCDSSKLPVSGGGTITCTTCIDGYFADNNGAECKACTDPCATCTASGTDKCTSCKDASDKQYFKKGESNDGTGTCVSEETCKTDSTYFPTTDKTSQKKICTLCSDASNGGVADCKTCSKSEETVTCSACTAEGKKPNTAGAKCVDCAAAGCAKCSDEGVCVECDSSKYLTPTAQCVDKCDKLGGYYADGQRVCQPCDPSCAACVGANANQCSACPAGKVLKYTDDTKLNEGGSCVDECKTGANGCADCGATIGGSKYCSRCSTSSEYPVNGVCKASTARANECKTPDNKGGCTTCATGYFLLENGCYKTDRQPGSQVCTAADTTGKCTQCANGMTITGNSGVCPSCDPSCKTCTKQSDPNACLACFSGYYLSGTKCVKCDTDDSNIKGVPNCISCLAPTSPNALTPVTCYVTQTPTVDPTDPSVNKGGLSSGATAGISVAVIVVVGGLVGFLCWWFICRGKA</sequence>
<organism evidence="2 3">
    <name type="scientific">Giardia intestinalis</name>
    <name type="common">Giardia lamblia</name>
    <dbReference type="NCBI Taxonomy" id="5741"/>
    <lineage>
        <taxon>Eukaryota</taxon>
        <taxon>Metamonada</taxon>
        <taxon>Diplomonadida</taxon>
        <taxon>Hexamitidae</taxon>
        <taxon>Giardiinae</taxon>
        <taxon>Giardia</taxon>
    </lineage>
</organism>
<dbReference type="SMART" id="SM00261">
    <property type="entry name" value="FU"/>
    <property type="match status" value="5"/>
</dbReference>
<keyword evidence="1" id="KW-0812">Transmembrane</keyword>
<reference evidence="3" key="1">
    <citation type="submission" date="2012-02" db="EMBL/GenBank/DDBJ databases">
        <title>Genome sequencing of Giardia lamblia Genotypes A2 and B isolates (DH and GS) and comparative analysis with the genomes of Genotypes A1 and E (WB and Pig).</title>
        <authorList>
            <person name="Adam R."/>
            <person name="Dahlstrom E."/>
            <person name="Martens C."/>
            <person name="Bruno D."/>
            <person name="Barbian K."/>
            <person name="Porcella S.F."/>
            <person name="Nash T."/>
        </authorList>
    </citation>
    <scope>NUCLEOTIDE SEQUENCE</scope>
    <source>
        <strain evidence="3">GS</strain>
    </source>
</reference>
<dbReference type="SUPFAM" id="SSF57184">
    <property type="entry name" value="Growth factor receptor domain"/>
    <property type="match status" value="3"/>
</dbReference>
<dbReference type="VEuPathDB" id="GiardiaDB:DHA2_150055"/>
<dbReference type="VEuPathDB" id="GiardiaDB:QR46_3422"/>
<dbReference type="OrthoDB" id="300641at2759"/>
<reference evidence="2 3" key="2">
    <citation type="journal article" date="2013" name="Genome Biol. Evol.">
        <title>Genome sequencing of Giardia lamblia genotypes A2 and B isolates (DH and GS) and comparative analysis with the genomes of genotypes A1 and E (WB and Pig).</title>
        <authorList>
            <person name="Adam R.D."/>
            <person name="Dahlstrom E.W."/>
            <person name="Martens C.A."/>
            <person name="Bruno D.P."/>
            <person name="Barbian K.D."/>
            <person name="Ricklefs S.M."/>
            <person name="Hernandez M.M."/>
            <person name="Narla N.P."/>
            <person name="Patel R.B."/>
            <person name="Porcella S.F."/>
            <person name="Nash T.E."/>
        </authorList>
    </citation>
    <scope>NUCLEOTIDE SEQUENCE [LARGE SCALE GENOMIC DNA]</scope>
    <source>
        <strain evidence="2 3">GS</strain>
    </source>
</reference>
<protein>
    <submittedName>
        <fullName evidence="2">Variant-specific surface protein</fullName>
    </submittedName>
</protein>
<keyword evidence="1" id="KW-1133">Transmembrane helix</keyword>